<dbReference type="Gene3D" id="3.40.50.880">
    <property type="match status" value="1"/>
</dbReference>
<dbReference type="GO" id="GO:0005737">
    <property type="term" value="C:cytoplasm"/>
    <property type="evidence" value="ECO:0007669"/>
    <property type="project" value="TreeGrafter"/>
</dbReference>
<dbReference type="Proteomes" id="UP000019374">
    <property type="component" value="Unassembled WGS sequence"/>
</dbReference>
<protein>
    <submittedName>
        <fullName evidence="1">Phosphoribosylformylglycinamidine synthase</fullName>
    </submittedName>
</protein>
<accession>T5ABA5</accession>
<organism evidence="1 2">
    <name type="scientific">Ophiocordyceps sinensis (strain Co18 / CGMCC 3.14243)</name>
    <name type="common">Yarsagumba caterpillar fungus</name>
    <name type="synonym">Hirsutella sinensis</name>
    <dbReference type="NCBI Taxonomy" id="911162"/>
    <lineage>
        <taxon>Eukaryota</taxon>
        <taxon>Fungi</taxon>
        <taxon>Dikarya</taxon>
        <taxon>Ascomycota</taxon>
        <taxon>Pezizomycotina</taxon>
        <taxon>Sordariomycetes</taxon>
        <taxon>Hypocreomycetidae</taxon>
        <taxon>Hypocreales</taxon>
        <taxon>Ophiocordycipitaceae</taxon>
        <taxon>Ophiocordyceps</taxon>
    </lineage>
</organism>
<dbReference type="GO" id="GO:0004642">
    <property type="term" value="F:phosphoribosylformylglycinamidine synthase activity"/>
    <property type="evidence" value="ECO:0007669"/>
    <property type="project" value="TreeGrafter"/>
</dbReference>
<dbReference type="SMART" id="SM01211">
    <property type="entry name" value="GATase_5"/>
    <property type="match status" value="1"/>
</dbReference>
<dbReference type="AlphaFoldDB" id="T5ABA5"/>
<evidence type="ECO:0000313" key="1">
    <source>
        <dbReference type="EMBL" id="EQK99685.1"/>
    </source>
</evidence>
<dbReference type="InterPro" id="IPR029062">
    <property type="entry name" value="Class_I_gatase-like"/>
</dbReference>
<reference evidence="1 2" key="1">
    <citation type="journal article" date="2013" name="Chin. Sci. Bull.">
        <title>Genome survey uncovers the secrets of sex and lifestyle in caterpillar fungus.</title>
        <authorList>
            <person name="Hu X."/>
            <person name="Zhang Y."/>
            <person name="Xiao G."/>
            <person name="Zheng P."/>
            <person name="Xia Y."/>
            <person name="Zhang X."/>
            <person name="St Leger R.J."/>
            <person name="Liu X."/>
            <person name="Wang C."/>
        </authorList>
    </citation>
    <scope>NUCLEOTIDE SEQUENCE [LARGE SCALE GENOMIC DNA]</scope>
    <source>
        <strain evidence="2">Co18 / CGMCC 3.14243</strain>
        <tissue evidence="1">Fruit-body</tissue>
    </source>
</reference>
<sequence>MLRQGKLPPISKFNGKNVIRVCNGCQLLTRIKELIPGAEHWPTFVDNASQQFEARYSMVKIEQDESKPSVFFHGMNGSALPVVVSHGEGRAAFPSPNSLQELSGAGMIPLRYVDNRLKVTERYPLNPNGSPGGVAGVSTKDGRFVAMMPHPERTILADVSSYVPQEAVEEWGEFGPWLRVFRSARRWVG</sequence>
<name>T5ABA5_OPHSC</name>
<proteinExistence type="predicted"/>
<dbReference type="EMBL" id="KE653207">
    <property type="protein sequence ID" value="EQK99685.1"/>
    <property type="molecule type" value="Genomic_DNA"/>
</dbReference>
<dbReference type="PROSITE" id="PS51273">
    <property type="entry name" value="GATASE_TYPE_1"/>
    <property type="match status" value="1"/>
</dbReference>
<dbReference type="SUPFAM" id="SSF52317">
    <property type="entry name" value="Class I glutamine amidotransferase-like"/>
    <property type="match status" value="1"/>
</dbReference>
<dbReference type="PANTHER" id="PTHR10099">
    <property type="entry name" value="PHOSPHORIBOSYLFORMYLGLYCINAMIDINE SYNTHASE"/>
    <property type="match status" value="1"/>
</dbReference>
<dbReference type="PANTHER" id="PTHR10099:SF1">
    <property type="entry name" value="PHOSPHORIBOSYLFORMYLGLYCINAMIDINE SYNTHASE"/>
    <property type="match status" value="1"/>
</dbReference>
<evidence type="ECO:0000313" key="2">
    <source>
        <dbReference type="Proteomes" id="UP000019374"/>
    </source>
</evidence>
<dbReference type="eggNOG" id="KOG1907">
    <property type="taxonomic scope" value="Eukaryota"/>
</dbReference>
<dbReference type="GO" id="GO:0006164">
    <property type="term" value="P:purine nucleotide biosynthetic process"/>
    <property type="evidence" value="ECO:0007669"/>
    <property type="project" value="TreeGrafter"/>
</dbReference>
<dbReference type="Pfam" id="PF13507">
    <property type="entry name" value="GATase_5"/>
    <property type="match status" value="1"/>
</dbReference>
<dbReference type="HOGENOM" id="CLU_1434838_0_0_1"/>
<gene>
    <name evidence="1" type="ORF">OCS_04596</name>
</gene>